<dbReference type="CDD" id="cd06582">
    <property type="entry name" value="TM_PBP1_LivH_like"/>
    <property type="match status" value="1"/>
</dbReference>
<feature type="transmembrane region" description="Helical" evidence="9">
    <location>
        <begin position="219"/>
        <end position="243"/>
    </location>
</feature>
<keyword evidence="11" id="KW-1185">Reference proteome</keyword>
<evidence type="ECO:0000256" key="3">
    <source>
        <dbReference type="ARBA" id="ARBA00022475"/>
    </source>
</evidence>
<evidence type="ECO:0000256" key="2">
    <source>
        <dbReference type="ARBA" id="ARBA00022448"/>
    </source>
</evidence>
<feature type="transmembrane region" description="Helical" evidence="9">
    <location>
        <begin position="183"/>
        <end position="207"/>
    </location>
</feature>
<feature type="transmembrane region" description="Helical" evidence="9">
    <location>
        <begin position="255"/>
        <end position="272"/>
    </location>
</feature>
<feature type="transmembrane region" description="Helical" evidence="9">
    <location>
        <begin position="6"/>
        <end position="26"/>
    </location>
</feature>
<sequence length="282" mass="29013">MLINALNGLVYGSLLFVLASGLVLIYGLRRVVNFSHGALYMLGAYAGYSVAVSFSFPLGVVAAGLALGAIGVLLDVVLFRQLSTRHPLVTVIATFGVLLVIEDLVRSVWGTQNYAIDPPALLSGVVEIGGAPFPVYRLFIVGASAAMAAALAAWLRYSRSGLFVRAASQDPSVAAMCGVRTALIGPMVVGLGAAFAGLSGILAAPFLSLNPAMGSEVLVLSFVVSVIGGLGSFSGAFISAMLLGQVQAFGTVHTPELASLLPFLLMSVVLIFRPQGIAGQKA</sequence>
<evidence type="ECO:0000256" key="1">
    <source>
        <dbReference type="ARBA" id="ARBA00004651"/>
    </source>
</evidence>
<keyword evidence="3" id="KW-1003">Cell membrane</keyword>
<evidence type="ECO:0000256" key="5">
    <source>
        <dbReference type="ARBA" id="ARBA00022970"/>
    </source>
</evidence>
<dbReference type="Pfam" id="PF02653">
    <property type="entry name" value="BPD_transp_2"/>
    <property type="match status" value="1"/>
</dbReference>
<dbReference type="GO" id="GO:0005886">
    <property type="term" value="C:plasma membrane"/>
    <property type="evidence" value="ECO:0007669"/>
    <property type="project" value="UniProtKB-SubCell"/>
</dbReference>
<keyword evidence="5" id="KW-0029">Amino-acid transport</keyword>
<gene>
    <name evidence="10" type="ORF">EZH22_12630</name>
</gene>
<dbReference type="PANTHER" id="PTHR11795:SF442">
    <property type="entry name" value="ABC TRANSPORTER ATP-BINDING PROTEIN"/>
    <property type="match status" value="1"/>
</dbReference>
<feature type="transmembrane region" description="Helical" evidence="9">
    <location>
        <begin position="135"/>
        <end position="155"/>
    </location>
</feature>
<organism evidence="10 11">
    <name type="scientific">Xanthobacter dioxanivorans</name>
    <dbReference type="NCBI Taxonomy" id="2528964"/>
    <lineage>
        <taxon>Bacteria</taxon>
        <taxon>Pseudomonadati</taxon>
        <taxon>Pseudomonadota</taxon>
        <taxon>Alphaproteobacteria</taxon>
        <taxon>Hyphomicrobiales</taxon>
        <taxon>Xanthobacteraceae</taxon>
        <taxon>Xanthobacter</taxon>
    </lineage>
</organism>
<evidence type="ECO:0000313" key="11">
    <source>
        <dbReference type="Proteomes" id="UP000596427"/>
    </source>
</evidence>
<evidence type="ECO:0000313" key="10">
    <source>
        <dbReference type="EMBL" id="QRG09035.1"/>
    </source>
</evidence>
<evidence type="ECO:0000256" key="4">
    <source>
        <dbReference type="ARBA" id="ARBA00022692"/>
    </source>
</evidence>
<dbReference type="InterPro" id="IPR052157">
    <property type="entry name" value="BCAA_transport_permease"/>
</dbReference>
<comment type="similarity">
    <text evidence="8">Belongs to the binding-protein-dependent transport system permease family. LivHM subfamily.</text>
</comment>
<dbReference type="InterPro" id="IPR001851">
    <property type="entry name" value="ABC_transp_permease"/>
</dbReference>
<name>A0A974PTX0_9HYPH</name>
<evidence type="ECO:0000256" key="9">
    <source>
        <dbReference type="SAM" id="Phobius"/>
    </source>
</evidence>
<protein>
    <submittedName>
        <fullName evidence="10">Branched-chain amino acid ABC transporter permease</fullName>
    </submittedName>
</protein>
<feature type="transmembrane region" description="Helical" evidence="9">
    <location>
        <begin position="62"/>
        <end position="79"/>
    </location>
</feature>
<dbReference type="GO" id="GO:0006865">
    <property type="term" value="P:amino acid transport"/>
    <property type="evidence" value="ECO:0007669"/>
    <property type="project" value="UniProtKB-KW"/>
</dbReference>
<dbReference type="PANTHER" id="PTHR11795">
    <property type="entry name" value="BRANCHED-CHAIN AMINO ACID TRANSPORT SYSTEM PERMEASE PROTEIN LIVH"/>
    <property type="match status" value="1"/>
</dbReference>
<keyword evidence="7 9" id="KW-0472">Membrane</keyword>
<evidence type="ECO:0000256" key="6">
    <source>
        <dbReference type="ARBA" id="ARBA00022989"/>
    </source>
</evidence>
<evidence type="ECO:0000256" key="7">
    <source>
        <dbReference type="ARBA" id="ARBA00023136"/>
    </source>
</evidence>
<keyword evidence="2" id="KW-0813">Transport</keyword>
<keyword evidence="4 9" id="KW-0812">Transmembrane</keyword>
<dbReference type="EMBL" id="CP063362">
    <property type="protein sequence ID" value="QRG09035.1"/>
    <property type="molecule type" value="Genomic_DNA"/>
</dbReference>
<dbReference type="KEGG" id="xdi:EZH22_12630"/>
<dbReference type="AlphaFoldDB" id="A0A974PTX0"/>
<feature type="transmembrane region" description="Helical" evidence="9">
    <location>
        <begin position="88"/>
        <end position="109"/>
    </location>
</feature>
<reference evidence="10 11" key="1">
    <citation type="submission" date="2020-10" db="EMBL/GenBank/DDBJ databases">
        <title>Degradation of 1,4-Dioxane by Xanthobacter sp. YN2, via a Novel Group-2 Soluble Di-Iron Monooxygenase.</title>
        <authorList>
            <person name="Ma F."/>
            <person name="Wang Y."/>
            <person name="Yang J."/>
            <person name="Guo H."/>
            <person name="Su D."/>
            <person name="Yu L."/>
        </authorList>
    </citation>
    <scope>NUCLEOTIDE SEQUENCE [LARGE SCALE GENOMIC DNA]</scope>
    <source>
        <strain evidence="10 11">YN2</strain>
    </source>
</reference>
<dbReference type="Proteomes" id="UP000596427">
    <property type="component" value="Chromosome"/>
</dbReference>
<evidence type="ECO:0000256" key="8">
    <source>
        <dbReference type="ARBA" id="ARBA00037998"/>
    </source>
</evidence>
<dbReference type="RefSeq" id="WP_203195953.1">
    <property type="nucleotide sequence ID" value="NZ_CP063362.1"/>
</dbReference>
<keyword evidence="6 9" id="KW-1133">Transmembrane helix</keyword>
<dbReference type="GO" id="GO:0022857">
    <property type="term" value="F:transmembrane transporter activity"/>
    <property type="evidence" value="ECO:0007669"/>
    <property type="project" value="InterPro"/>
</dbReference>
<comment type="subcellular location">
    <subcellularLocation>
        <location evidence="1">Cell membrane</location>
        <topology evidence="1">Multi-pass membrane protein</topology>
    </subcellularLocation>
</comment>
<feature type="transmembrane region" description="Helical" evidence="9">
    <location>
        <begin position="38"/>
        <end position="56"/>
    </location>
</feature>
<accession>A0A974PTX0</accession>
<proteinExistence type="inferred from homology"/>